<accession>A0A6G0TTY6</accession>
<sequence>MYRNSSAKIKFASLIIRLTSLNYIINACFVNDPCLLACSTSCLNYKGSLLFQMLRDKPINRLKSRKPPGLTTKNLINTQFCSKWTKSHVTNKDLITRPDQYIEGMPGQGRCGSLLFKWRCKDSVACDCGEVEQTMKHIVELCLRSQRLMLSYQIYGLWIVIIIFTNKTTNVNKYHPVNSFASYIDYSSINFRTLHSSTSWLFFAGGNCNNQRPPALFFPSSHIVEFVFLMREKRSISQDFDLFLSFILIYKTSRASIMI</sequence>
<protein>
    <submittedName>
        <fullName evidence="1">Uncharacterized protein</fullName>
    </submittedName>
</protein>
<dbReference type="OrthoDB" id="6606141at2759"/>
<evidence type="ECO:0000313" key="2">
    <source>
        <dbReference type="Proteomes" id="UP000475862"/>
    </source>
</evidence>
<organism evidence="1 2">
    <name type="scientific">Aphis glycines</name>
    <name type="common">Soybean aphid</name>
    <dbReference type="NCBI Taxonomy" id="307491"/>
    <lineage>
        <taxon>Eukaryota</taxon>
        <taxon>Metazoa</taxon>
        <taxon>Ecdysozoa</taxon>
        <taxon>Arthropoda</taxon>
        <taxon>Hexapoda</taxon>
        <taxon>Insecta</taxon>
        <taxon>Pterygota</taxon>
        <taxon>Neoptera</taxon>
        <taxon>Paraneoptera</taxon>
        <taxon>Hemiptera</taxon>
        <taxon>Sternorrhyncha</taxon>
        <taxon>Aphidomorpha</taxon>
        <taxon>Aphidoidea</taxon>
        <taxon>Aphididae</taxon>
        <taxon>Aphidini</taxon>
        <taxon>Aphis</taxon>
        <taxon>Aphis</taxon>
    </lineage>
</organism>
<name>A0A6G0TTY6_APHGL</name>
<evidence type="ECO:0000313" key="1">
    <source>
        <dbReference type="EMBL" id="KAE9538838.1"/>
    </source>
</evidence>
<dbReference type="EMBL" id="VYZN01000015">
    <property type="protein sequence ID" value="KAE9538838.1"/>
    <property type="molecule type" value="Genomic_DNA"/>
</dbReference>
<comment type="caution">
    <text evidence="1">The sequence shown here is derived from an EMBL/GenBank/DDBJ whole genome shotgun (WGS) entry which is preliminary data.</text>
</comment>
<reference evidence="1 2" key="1">
    <citation type="submission" date="2019-08" db="EMBL/GenBank/DDBJ databases">
        <title>The genome of the soybean aphid Biotype 1, its phylome, world population structure and adaptation to the North American continent.</title>
        <authorList>
            <person name="Giordano R."/>
            <person name="Donthu R.K."/>
            <person name="Hernandez A.G."/>
            <person name="Wright C.L."/>
            <person name="Zimin A.V."/>
        </authorList>
    </citation>
    <scope>NUCLEOTIDE SEQUENCE [LARGE SCALE GENOMIC DNA]</scope>
    <source>
        <tissue evidence="1">Whole aphids</tissue>
    </source>
</reference>
<gene>
    <name evidence="1" type="ORF">AGLY_005420</name>
</gene>
<keyword evidence="2" id="KW-1185">Reference proteome</keyword>
<dbReference type="AlphaFoldDB" id="A0A6G0TTY6"/>
<proteinExistence type="predicted"/>
<dbReference type="Proteomes" id="UP000475862">
    <property type="component" value="Unassembled WGS sequence"/>
</dbReference>